<protein>
    <submittedName>
        <fullName evidence="2">Protein MTO1 homolog, mitochondrial</fullName>
    </submittedName>
</protein>
<reference evidence="2" key="1">
    <citation type="submission" date="2016-11" db="UniProtKB">
        <authorList>
            <consortium name="WormBaseParasite"/>
        </authorList>
    </citation>
    <scope>IDENTIFICATION</scope>
    <source>
        <strain evidence="2">KR3021</strain>
    </source>
</reference>
<dbReference type="Proteomes" id="UP000095286">
    <property type="component" value="Unplaced"/>
</dbReference>
<proteinExistence type="predicted"/>
<sequence length="631" mass="70266">MSSRILNQLFDVIVVGGGHAGCEAAAAAARMNAKTLLVTHKASSIGEMSCNPSFGGVGKGHLLREIDALDGICPRMCDKSAITYQALNRSHGPAVLGLRAQIDRNLYKNAIQEELNGMQNLTIYEDSVEDIIVDSNNCIQGLLLQKEMKPVQCKTVVLATGTFLNGEIWLGKSKIKAGRAGDEASIALPKSLRDLGFDIGTLRTGTPPRLKKHTIDFSKFQLMPPDANPILFSFMSKEPTIPTSQQLPTYVGYTNEKVKLLVQEHLNGTKHIRESINGPRYCPSLEAKIDKFPQLNHRMFLEHEGLDCDNIYPQGMSMTFEPEVQQEVLRLINGLEEVELSAPGYGVKYEYINPQQLNVSLETKIVGGLFLCGQINGTTGYEEAAAQGIIAGINAAAKCQNKEPLIVGRTEGYIGVLIDDLTSLGTNEPYRMFTSRAEFRLHLRPDNADFRLTEKGMEVGAVGKKRIQYFADLKKRMETVKNILDQNIQSTAKWQKVFPELQRADFKPISAFELLCRHNLSLKSFASFIPELKGYENDSSIEERLKTEGRYAHSHKRLISKMEEVKINSQIVFNDNIQFNDIKGLSMECIEKLENMRPQNIGAASRIPGITPEALILLLRHAKIVQNFNKI</sequence>
<dbReference type="WBParaSite" id="RSKR_0001091400.1">
    <property type="protein sequence ID" value="RSKR_0001091400.1"/>
    <property type="gene ID" value="RSKR_0001091400"/>
</dbReference>
<name>A0AC35UFA8_9BILA</name>
<accession>A0AC35UFA8</accession>
<evidence type="ECO:0000313" key="2">
    <source>
        <dbReference type="WBParaSite" id="RSKR_0001091400.1"/>
    </source>
</evidence>
<evidence type="ECO:0000313" key="1">
    <source>
        <dbReference type="Proteomes" id="UP000095286"/>
    </source>
</evidence>
<organism evidence="1 2">
    <name type="scientific">Rhabditophanes sp. KR3021</name>
    <dbReference type="NCBI Taxonomy" id="114890"/>
    <lineage>
        <taxon>Eukaryota</taxon>
        <taxon>Metazoa</taxon>
        <taxon>Ecdysozoa</taxon>
        <taxon>Nematoda</taxon>
        <taxon>Chromadorea</taxon>
        <taxon>Rhabditida</taxon>
        <taxon>Tylenchina</taxon>
        <taxon>Panagrolaimomorpha</taxon>
        <taxon>Strongyloidoidea</taxon>
        <taxon>Alloionematidae</taxon>
        <taxon>Rhabditophanes</taxon>
    </lineage>
</organism>